<comment type="caution">
    <text evidence="5">The sequence shown here is derived from an EMBL/GenBank/DDBJ whole genome shotgun (WGS) entry which is preliminary data.</text>
</comment>
<evidence type="ECO:0000256" key="3">
    <source>
        <dbReference type="ARBA" id="ARBA00022679"/>
    </source>
</evidence>
<dbReference type="GO" id="GO:0005737">
    <property type="term" value="C:cytoplasm"/>
    <property type="evidence" value="ECO:0007669"/>
    <property type="project" value="TreeGrafter"/>
</dbReference>
<keyword evidence="3" id="KW-0808">Transferase</keyword>
<evidence type="ECO:0000256" key="1">
    <source>
        <dbReference type="ARBA" id="ARBA00006734"/>
    </source>
</evidence>
<accession>A0AA39FYS9</accession>
<dbReference type="AlphaFoldDB" id="A0AA39FYS9"/>
<evidence type="ECO:0000256" key="2">
    <source>
        <dbReference type="ARBA" id="ARBA00022602"/>
    </source>
</evidence>
<dbReference type="InterPro" id="IPR002088">
    <property type="entry name" value="Prenyl_trans_a"/>
</dbReference>
<comment type="similarity">
    <text evidence="1">Belongs to the protein prenyltransferase subunit alpha family.</text>
</comment>
<keyword evidence="6" id="KW-1185">Reference proteome</keyword>
<evidence type="ECO:0000313" key="6">
    <source>
        <dbReference type="Proteomes" id="UP001168990"/>
    </source>
</evidence>
<name>A0AA39FYS9_9HYME</name>
<dbReference type="Pfam" id="PF01239">
    <property type="entry name" value="PPTA"/>
    <property type="match status" value="3"/>
</dbReference>
<keyword evidence="2" id="KW-0637">Prenyltransferase</keyword>
<evidence type="ECO:0000256" key="4">
    <source>
        <dbReference type="ARBA" id="ARBA00022737"/>
    </source>
</evidence>
<dbReference type="EMBL" id="JAQQBS010000001">
    <property type="protein sequence ID" value="KAK0178006.1"/>
    <property type="molecule type" value="Genomic_DNA"/>
</dbReference>
<protein>
    <recommendedName>
        <fullName evidence="7">Protein prenyltransferase alpha subunit</fullName>
    </recommendedName>
</protein>
<dbReference type="Proteomes" id="UP001168990">
    <property type="component" value="Unassembled WGS sequence"/>
</dbReference>
<keyword evidence="4" id="KW-0677">Repeat</keyword>
<dbReference type="PANTHER" id="PTHR11129">
    <property type="entry name" value="PROTEIN FARNESYLTRANSFERASE ALPHA SUBUNIT/RAB GERANYLGERANYL TRANSFERASE ALPHA SUBUNIT"/>
    <property type="match status" value="1"/>
</dbReference>
<proteinExistence type="inferred from homology"/>
<reference evidence="5" key="2">
    <citation type="submission" date="2023-03" db="EMBL/GenBank/DDBJ databases">
        <authorList>
            <person name="Inwood S.N."/>
            <person name="Skelly J.G."/>
            <person name="Guhlin J."/>
            <person name="Harrop T.W.R."/>
            <person name="Goldson S.G."/>
            <person name="Dearden P.K."/>
        </authorList>
    </citation>
    <scope>NUCLEOTIDE SEQUENCE</scope>
    <source>
        <strain evidence="5">Irish</strain>
        <tissue evidence="5">Whole body</tissue>
    </source>
</reference>
<dbReference type="GO" id="GO:0008318">
    <property type="term" value="F:protein prenyltransferase activity"/>
    <property type="evidence" value="ECO:0007669"/>
    <property type="project" value="InterPro"/>
</dbReference>
<dbReference type="SUPFAM" id="SSF48439">
    <property type="entry name" value="Protein prenylyltransferase"/>
    <property type="match status" value="1"/>
</dbReference>
<sequence length="439" mass="51650">MQDDTFPAAEKILSDIENVIKKDLNLQSFEIIPVNDNENKSPVYHEGNSLGLASWCIQPLYCYTYNRLIELRGNKLRRENPGTASRWLLGAILINPDISTFWNMRRELIRNGRLDSLQELRFTRIVLYHKAKCFEAFAYRRWLIRFIIMENDQSSNINVESLLKNEINIAIMSADRYANNYHAWSHREHVVITYEALLPNSFGELLICEWNSSKKWCCQHVSDHSGVAYRQFLLRRLLLLERQPMESSVTIAPEQFIERRNIIVNYIKSGITEKSNDINCLLDEQSCSNIILHSLHCGMNKNIIIDRPDVDCERVLIALSYWIEECIFNEDLINRFPGHESLWYHYRFLAHALKCLVTSYSKYSCYKAEIFDSRYCVRLLSDNPIHFNEDQINSMSLIEIAFRYRIKNMIECAKESQSDYQKNIVEKFVKFLAVINLQP</sequence>
<gene>
    <name evidence="5" type="ORF">PV328_001991</name>
</gene>
<evidence type="ECO:0000313" key="5">
    <source>
        <dbReference type="EMBL" id="KAK0178006.1"/>
    </source>
</evidence>
<dbReference type="PANTHER" id="PTHR11129:SF3">
    <property type="entry name" value="PROTEIN PRENYLTRANSFERASE ALPHA SUBUNIT REPEAT-CONTAINING PROTEIN 1"/>
    <property type="match status" value="1"/>
</dbReference>
<dbReference type="Gene3D" id="1.25.40.120">
    <property type="entry name" value="Protein prenylyltransferase"/>
    <property type="match status" value="1"/>
</dbReference>
<evidence type="ECO:0008006" key="7">
    <source>
        <dbReference type="Google" id="ProtNLM"/>
    </source>
</evidence>
<organism evidence="5 6">
    <name type="scientific">Microctonus aethiopoides</name>
    <dbReference type="NCBI Taxonomy" id="144406"/>
    <lineage>
        <taxon>Eukaryota</taxon>
        <taxon>Metazoa</taxon>
        <taxon>Ecdysozoa</taxon>
        <taxon>Arthropoda</taxon>
        <taxon>Hexapoda</taxon>
        <taxon>Insecta</taxon>
        <taxon>Pterygota</taxon>
        <taxon>Neoptera</taxon>
        <taxon>Endopterygota</taxon>
        <taxon>Hymenoptera</taxon>
        <taxon>Apocrita</taxon>
        <taxon>Ichneumonoidea</taxon>
        <taxon>Braconidae</taxon>
        <taxon>Euphorinae</taxon>
        <taxon>Microctonus</taxon>
    </lineage>
</organism>
<reference evidence="5" key="1">
    <citation type="journal article" date="2023" name="bioRxiv">
        <title>Scaffold-level genome assemblies of two parasitoid biocontrol wasps reveal the parthenogenesis mechanism and an associated novel virus.</title>
        <authorList>
            <person name="Inwood S."/>
            <person name="Skelly J."/>
            <person name="Guhlin J."/>
            <person name="Harrop T."/>
            <person name="Goldson S."/>
            <person name="Dearden P."/>
        </authorList>
    </citation>
    <scope>NUCLEOTIDE SEQUENCE</scope>
    <source>
        <strain evidence="5">Irish</strain>
        <tissue evidence="5">Whole body</tissue>
    </source>
</reference>